<dbReference type="InterPro" id="IPR014729">
    <property type="entry name" value="Rossmann-like_a/b/a_fold"/>
</dbReference>
<dbReference type="NCBIfam" id="NF010191">
    <property type="entry name" value="PRK13670.1"/>
    <property type="match status" value="1"/>
</dbReference>
<dbReference type="EMBL" id="UFSZ01000001">
    <property type="protein sequence ID" value="SUV15918.1"/>
    <property type="molecule type" value="Genomic_DNA"/>
</dbReference>
<dbReference type="PANTHER" id="PTHR37825:SF1">
    <property type="entry name" value="TRNA(MET) CYTIDINE ACETATE LIGASE"/>
    <property type="match status" value="1"/>
</dbReference>
<accession>A0A2S0K4E0</accession>
<keyword evidence="3" id="KW-0694">RNA-binding</keyword>
<keyword evidence="3" id="KW-0963">Cytoplasm</keyword>
<comment type="similarity">
    <text evidence="3">Belongs to the TmcAL family.</text>
</comment>
<evidence type="ECO:0000313" key="4">
    <source>
        <dbReference type="EMBL" id="AVK98134.1"/>
    </source>
</evidence>
<feature type="binding site" evidence="3">
    <location>
        <begin position="7"/>
        <end position="20"/>
    </location>
    <ligand>
        <name>ATP</name>
        <dbReference type="ChEBI" id="CHEBI:30616"/>
    </ligand>
</feature>
<dbReference type="RefSeq" id="WP_024362155.1">
    <property type="nucleotide sequence ID" value="NZ_BJNS01000017.1"/>
</dbReference>
<dbReference type="GO" id="GO:0000049">
    <property type="term" value="F:tRNA binding"/>
    <property type="evidence" value="ECO:0007669"/>
    <property type="project" value="UniProtKB-KW"/>
</dbReference>
<reference evidence="4 6" key="1">
    <citation type="submission" date="2017-03" db="EMBL/GenBank/DDBJ databases">
        <title>The whole genome sequencing and assembly of Lysinibacillus sphaericus DSM 28T strain.</title>
        <authorList>
            <person name="Lee Y.-J."/>
            <person name="Yi H."/>
            <person name="Bahn Y.-S."/>
            <person name="Kim J.F."/>
            <person name="Lee D.-W."/>
        </authorList>
    </citation>
    <scope>NUCLEOTIDE SEQUENCE [LARGE SCALE GENOMIC DNA]</scope>
    <source>
        <strain evidence="4 6">DSM 28</strain>
    </source>
</reference>
<sequence length="403" mass="44837">MKAVGIVVEYNPFHNGHAYHLEQAKKVAQADIAIAVMSGTFLQRGEPAMVDKWTRTKMALASGVDIVIELPYVYSTAPATDFAKGAISLLSAIRCDAFAFGSEDGSIQPFLNTYQLISQHRTEYNSLIKESVQTGVSYPKSLHYAYEQLSQKFPAPYIDLAQPNNILGFHYIEAAMMLGSKIKPLTIPRIAAGYHDALQEGASIASATGIRKALASTGSLQSVQEVLPDASFHYLQDWILQYKKFASWEAFWPLLQFTLIRHSASELTRYAEVTEGIEHALLKAAKTSNSFSSFMEKIKSKRYTWTRLQRMLTHIYTGFTKEQLKSFQAPSTIRLLGMSTKGQAYLGVHKKDFTLPLISRVASTNDAMLAVDIHAAEVYSSSIELGAQQATLPKDYQMPPIRF</sequence>
<evidence type="ECO:0000313" key="7">
    <source>
        <dbReference type="Proteomes" id="UP000255295"/>
    </source>
</evidence>
<dbReference type="GO" id="GO:0005737">
    <property type="term" value="C:cytoplasm"/>
    <property type="evidence" value="ECO:0007669"/>
    <property type="project" value="UniProtKB-SubCell"/>
</dbReference>
<dbReference type="EMBL" id="CP019980">
    <property type="protein sequence ID" value="AVK98134.1"/>
    <property type="molecule type" value="Genomic_DNA"/>
</dbReference>
<feature type="binding site" evidence="3">
    <location>
        <position position="164"/>
    </location>
    <ligand>
        <name>ATP</name>
        <dbReference type="ChEBI" id="CHEBI:30616"/>
    </ligand>
</feature>
<dbReference type="InterPro" id="IPR008513">
    <property type="entry name" value="tRNA(Met)_cyd_acetate_ligase"/>
</dbReference>
<proteinExistence type="inferred from homology"/>
<organism evidence="4 6">
    <name type="scientific">Lysinibacillus sphaericus</name>
    <name type="common">Bacillus sphaericus</name>
    <dbReference type="NCBI Taxonomy" id="1421"/>
    <lineage>
        <taxon>Bacteria</taxon>
        <taxon>Bacillati</taxon>
        <taxon>Bacillota</taxon>
        <taxon>Bacilli</taxon>
        <taxon>Bacillales</taxon>
        <taxon>Bacillaceae</taxon>
        <taxon>Lysinibacillus</taxon>
    </lineage>
</organism>
<dbReference type="SUPFAM" id="SSF52374">
    <property type="entry name" value="Nucleotidylyl transferase"/>
    <property type="match status" value="1"/>
</dbReference>
<comment type="subcellular location">
    <subcellularLocation>
        <location evidence="3">Cytoplasm</location>
    </subcellularLocation>
</comment>
<evidence type="ECO:0000256" key="1">
    <source>
        <dbReference type="ARBA" id="ARBA00022598"/>
    </source>
</evidence>
<dbReference type="PANTHER" id="PTHR37825">
    <property type="entry name" value="TRNA(MET) CYTIDINE ACETATE LIGASE"/>
    <property type="match status" value="1"/>
</dbReference>
<name>A0A2S0K4E0_LYSSH</name>
<dbReference type="Gene3D" id="3.40.50.620">
    <property type="entry name" value="HUPs"/>
    <property type="match status" value="1"/>
</dbReference>
<dbReference type="GeneID" id="48278191"/>
<dbReference type="GO" id="GO:0005524">
    <property type="term" value="F:ATP binding"/>
    <property type="evidence" value="ECO:0007669"/>
    <property type="project" value="UniProtKB-KW"/>
</dbReference>
<keyword evidence="3" id="KW-0067">ATP-binding</keyword>
<keyword evidence="2 3" id="KW-0819">tRNA processing</keyword>
<comment type="catalytic activity">
    <reaction evidence="3">
        <text>cytidine(34) in elongator tRNA(Met) + acetate + ATP = N(4)-acetylcytidine(34) in elongator tRNA(Met) + AMP + diphosphate</text>
        <dbReference type="Rhea" id="RHEA:58144"/>
        <dbReference type="Rhea" id="RHEA-COMP:10693"/>
        <dbReference type="Rhea" id="RHEA-COMP:10694"/>
        <dbReference type="ChEBI" id="CHEBI:30089"/>
        <dbReference type="ChEBI" id="CHEBI:30616"/>
        <dbReference type="ChEBI" id="CHEBI:33019"/>
        <dbReference type="ChEBI" id="CHEBI:74900"/>
        <dbReference type="ChEBI" id="CHEBI:82748"/>
        <dbReference type="ChEBI" id="CHEBI:456215"/>
    </reaction>
</comment>
<keyword evidence="1 3" id="KW-0436">Ligase</keyword>
<dbReference type="GO" id="GO:0006400">
    <property type="term" value="P:tRNA modification"/>
    <property type="evidence" value="ECO:0007669"/>
    <property type="project" value="UniProtKB-UniRule"/>
</dbReference>
<evidence type="ECO:0000256" key="2">
    <source>
        <dbReference type="ARBA" id="ARBA00022694"/>
    </source>
</evidence>
<keyword evidence="3" id="KW-0820">tRNA-binding</keyword>
<dbReference type="GO" id="GO:0016879">
    <property type="term" value="F:ligase activity, forming carbon-nitrogen bonds"/>
    <property type="evidence" value="ECO:0007669"/>
    <property type="project" value="UniProtKB-UniRule"/>
</dbReference>
<reference evidence="5 7" key="2">
    <citation type="submission" date="2018-06" db="EMBL/GenBank/DDBJ databases">
        <authorList>
            <consortium name="Pathogen Informatics"/>
            <person name="Doyle S."/>
        </authorList>
    </citation>
    <scope>NUCLEOTIDE SEQUENCE [LARGE SCALE GENOMIC DNA]</scope>
    <source>
        <strain evidence="5 7">NCTC10338</strain>
    </source>
</reference>
<dbReference type="Proteomes" id="UP000255295">
    <property type="component" value="Unassembled WGS sequence"/>
</dbReference>
<dbReference type="AlphaFoldDB" id="A0A2S0K4E0"/>
<comment type="function">
    <text evidence="3">Catalyzes the formation of N(4)-acetylcytidine (ac(4)C) at the wobble position of elongator tRNA(Met), using acetate and ATP as substrates. First activates an acetate ion to form acetyladenylate (Ac-AMP) and then transfers the acetyl group to tRNA to form ac(4)C34.</text>
</comment>
<dbReference type="EC" id="6.3.4.-" evidence="3"/>
<feature type="binding site" evidence="3">
    <location>
        <begin position="189"/>
        <end position="190"/>
    </location>
    <ligand>
        <name>ATP</name>
        <dbReference type="ChEBI" id="CHEBI:30616"/>
    </ligand>
</feature>
<keyword evidence="3" id="KW-0547">Nucleotide-binding</keyword>
<gene>
    <name evidence="3" type="primary">tmcAL</name>
    <name evidence="4" type="ORF">LS41612_18450</name>
    <name evidence="5" type="ORF">NCTC10338_00991</name>
</gene>
<dbReference type="Pfam" id="PF05636">
    <property type="entry name" value="HIGH_NTase1"/>
    <property type="match status" value="1"/>
</dbReference>
<feature type="binding site" evidence="3">
    <location>
        <position position="101"/>
    </location>
    <ligand>
        <name>ATP</name>
        <dbReference type="ChEBI" id="CHEBI:30616"/>
    </ligand>
</feature>
<evidence type="ECO:0000313" key="5">
    <source>
        <dbReference type="EMBL" id="SUV15918.1"/>
    </source>
</evidence>
<evidence type="ECO:0000313" key="6">
    <source>
        <dbReference type="Proteomes" id="UP000238825"/>
    </source>
</evidence>
<evidence type="ECO:0000256" key="3">
    <source>
        <dbReference type="HAMAP-Rule" id="MF_01539"/>
    </source>
</evidence>
<dbReference type="HAMAP" id="MF_01539">
    <property type="entry name" value="TmcAL"/>
    <property type="match status" value="1"/>
</dbReference>
<protein>
    <recommendedName>
        <fullName evidence="3">tRNA(Met) cytidine acetate ligase</fullName>
        <ecNumber evidence="3">6.3.4.-</ecNumber>
    </recommendedName>
</protein>
<dbReference type="Proteomes" id="UP000238825">
    <property type="component" value="Chromosome"/>
</dbReference>